<evidence type="ECO:0000256" key="1">
    <source>
        <dbReference type="SAM" id="MobiDB-lite"/>
    </source>
</evidence>
<keyword evidence="2" id="KW-0472">Membrane</keyword>
<proteinExistence type="predicted"/>
<dbReference type="Proteomes" id="UP000783686">
    <property type="component" value="Unassembled WGS sequence"/>
</dbReference>
<name>A0A811L798_9BILA</name>
<evidence type="ECO:0000256" key="2">
    <source>
        <dbReference type="SAM" id="Phobius"/>
    </source>
</evidence>
<dbReference type="AlphaFoldDB" id="A0A811L798"/>
<dbReference type="Proteomes" id="UP000614601">
    <property type="component" value="Unassembled WGS sequence"/>
</dbReference>
<organism evidence="3 4">
    <name type="scientific">Bursaphelenchus okinawaensis</name>
    <dbReference type="NCBI Taxonomy" id="465554"/>
    <lineage>
        <taxon>Eukaryota</taxon>
        <taxon>Metazoa</taxon>
        <taxon>Ecdysozoa</taxon>
        <taxon>Nematoda</taxon>
        <taxon>Chromadorea</taxon>
        <taxon>Rhabditida</taxon>
        <taxon>Tylenchina</taxon>
        <taxon>Tylenchomorpha</taxon>
        <taxon>Aphelenchoidea</taxon>
        <taxon>Aphelenchoididae</taxon>
        <taxon>Bursaphelenchus</taxon>
    </lineage>
</organism>
<evidence type="ECO:0000313" key="3">
    <source>
        <dbReference type="EMBL" id="CAD5223539.1"/>
    </source>
</evidence>
<feature type="region of interest" description="Disordered" evidence="1">
    <location>
        <begin position="310"/>
        <end position="355"/>
    </location>
</feature>
<dbReference type="EMBL" id="CAJFCW020000005">
    <property type="protein sequence ID" value="CAG9118165.1"/>
    <property type="molecule type" value="Genomic_DNA"/>
</dbReference>
<dbReference type="EMBL" id="CAJFDH010000005">
    <property type="protein sequence ID" value="CAD5223539.1"/>
    <property type="molecule type" value="Genomic_DNA"/>
</dbReference>
<keyword evidence="2" id="KW-1133">Transmembrane helix</keyword>
<gene>
    <name evidence="3" type="ORF">BOKJ2_LOCUS10309</name>
</gene>
<reference evidence="3" key="1">
    <citation type="submission" date="2020-09" db="EMBL/GenBank/DDBJ databases">
        <authorList>
            <person name="Kikuchi T."/>
        </authorList>
    </citation>
    <scope>NUCLEOTIDE SEQUENCE</scope>
    <source>
        <strain evidence="3">SH1</strain>
    </source>
</reference>
<feature type="transmembrane region" description="Helical" evidence="2">
    <location>
        <begin position="277"/>
        <end position="300"/>
    </location>
</feature>
<keyword evidence="2" id="KW-0812">Transmembrane</keyword>
<comment type="caution">
    <text evidence="3">The sequence shown here is derived from an EMBL/GenBank/DDBJ whole genome shotgun (WGS) entry which is preliminary data.</text>
</comment>
<evidence type="ECO:0000313" key="4">
    <source>
        <dbReference type="Proteomes" id="UP000614601"/>
    </source>
</evidence>
<accession>A0A811L798</accession>
<keyword evidence="4" id="KW-1185">Reference proteome</keyword>
<feature type="compositionally biased region" description="Low complexity" evidence="1">
    <location>
        <begin position="322"/>
        <end position="341"/>
    </location>
</feature>
<sequence>MNLASAYAAISTLSILTVDDGMELCVDFYRFKVEGTTAKASRHIHCPDNSTVQGNFAVYKLDPGLKFTKHIIVAQTTEIGTVVHAGEGFVSPVTLVAFSLVSAERDSKYFGSAIKLLDVIQISTSNDYVLYQECRDGGIASYRPIVAPSDSSFQTLNLNNLQVCGLTFGHTPDGLIWESEGQCRKLVVEGKSASLKQEACPKVEKLVFSMTALKNRAASAKGELPDAEVNTTLAVLYLRPKPVTTTTPEPTTEVSETAVSSSTTEGEVTSTVPLEPWVIVFICVVVGIAFGVLIGLGVYYKIKGKRTGRKSKKRERKPWIPSSNTKSNITSNIKSNLTSNIPANVPSSPTPEEKPQVIITRGGDLVSPEKVDENGKVIPGHVSPTYYANWPVKEHPSQLGSV</sequence>
<feature type="region of interest" description="Disordered" evidence="1">
    <location>
        <begin position="242"/>
        <end position="262"/>
    </location>
</feature>
<protein>
    <submittedName>
        <fullName evidence="3">Uncharacterized protein</fullName>
    </submittedName>
</protein>